<dbReference type="InterPro" id="IPR037171">
    <property type="entry name" value="NagB/RpiA_transferase-like"/>
</dbReference>
<gene>
    <name evidence="9" type="ORF">FH972_022375</name>
</gene>
<dbReference type="GO" id="GO:0009052">
    <property type="term" value="P:pentose-phosphate shunt, non-oxidative branch"/>
    <property type="evidence" value="ECO:0007669"/>
    <property type="project" value="InterPro"/>
</dbReference>
<dbReference type="Proteomes" id="UP000327013">
    <property type="component" value="Unassembled WGS sequence"/>
</dbReference>
<dbReference type="EMBL" id="VIBQ01000012">
    <property type="protein sequence ID" value="KAB8342777.1"/>
    <property type="molecule type" value="Genomic_DNA"/>
</dbReference>
<name>A0A5N6KS34_9ROSI</name>
<evidence type="ECO:0000313" key="9">
    <source>
        <dbReference type="EMBL" id="KAB8342777.1"/>
    </source>
</evidence>
<evidence type="ECO:0000256" key="1">
    <source>
        <dbReference type="ARBA" id="ARBA00001713"/>
    </source>
</evidence>
<organism evidence="9 10">
    <name type="scientific">Carpinus fangiana</name>
    <dbReference type="NCBI Taxonomy" id="176857"/>
    <lineage>
        <taxon>Eukaryota</taxon>
        <taxon>Viridiplantae</taxon>
        <taxon>Streptophyta</taxon>
        <taxon>Embryophyta</taxon>
        <taxon>Tracheophyta</taxon>
        <taxon>Spermatophyta</taxon>
        <taxon>Magnoliopsida</taxon>
        <taxon>eudicotyledons</taxon>
        <taxon>Gunneridae</taxon>
        <taxon>Pentapetalae</taxon>
        <taxon>rosids</taxon>
        <taxon>fabids</taxon>
        <taxon>Fagales</taxon>
        <taxon>Betulaceae</taxon>
        <taxon>Carpinus</taxon>
    </lineage>
</organism>
<protein>
    <recommendedName>
        <fullName evidence="5">Ribose-5-phosphate isomerase</fullName>
        <ecNumber evidence="4">5.3.1.6</ecNumber>
    </recommendedName>
    <alternativeName>
        <fullName evidence="8">D-ribose-5-phosphate ketol-isomerase</fullName>
    </alternativeName>
    <alternativeName>
        <fullName evidence="7">Phosphoriboisomerase</fullName>
    </alternativeName>
</protein>
<comment type="caution">
    <text evidence="9">The sequence shown here is derived from an EMBL/GenBank/DDBJ whole genome shotgun (WGS) entry which is preliminary data.</text>
</comment>
<reference evidence="9 10" key="1">
    <citation type="submission" date="2019-06" db="EMBL/GenBank/DDBJ databases">
        <title>A chromosomal-level reference genome of Carpinus fangiana (Coryloideae, Betulaceae).</title>
        <authorList>
            <person name="Yang X."/>
            <person name="Wang Z."/>
            <person name="Zhang L."/>
            <person name="Hao G."/>
            <person name="Liu J."/>
            <person name="Yang Y."/>
        </authorList>
    </citation>
    <scope>NUCLEOTIDE SEQUENCE [LARGE SCALE GENOMIC DNA]</scope>
    <source>
        <strain evidence="9">Cfa_2016G</strain>
        <tissue evidence="9">Leaf</tissue>
    </source>
</reference>
<dbReference type="Gene3D" id="3.40.50.1360">
    <property type="match status" value="1"/>
</dbReference>
<dbReference type="AlphaFoldDB" id="A0A5N6KS34"/>
<dbReference type="SUPFAM" id="SSF100950">
    <property type="entry name" value="NagB/RpiA/CoA transferase-like"/>
    <property type="match status" value="1"/>
</dbReference>
<dbReference type="GO" id="GO:0004751">
    <property type="term" value="F:ribose-5-phosphate isomerase activity"/>
    <property type="evidence" value="ECO:0007669"/>
    <property type="project" value="UniProtKB-EC"/>
</dbReference>
<dbReference type="NCBIfam" id="TIGR00021">
    <property type="entry name" value="rpiA"/>
    <property type="match status" value="1"/>
</dbReference>
<keyword evidence="6" id="KW-0413">Isomerase</keyword>
<dbReference type="GO" id="GO:0006014">
    <property type="term" value="P:D-ribose metabolic process"/>
    <property type="evidence" value="ECO:0007669"/>
    <property type="project" value="TreeGrafter"/>
</dbReference>
<evidence type="ECO:0000256" key="5">
    <source>
        <dbReference type="ARBA" id="ARBA00019150"/>
    </source>
</evidence>
<proteinExistence type="inferred from homology"/>
<dbReference type="GO" id="GO:0005737">
    <property type="term" value="C:cytoplasm"/>
    <property type="evidence" value="ECO:0007669"/>
    <property type="project" value="TreeGrafter"/>
</dbReference>
<comment type="similarity">
    <text evidence="3">Belongs to the ribose 5-phosphate isomerase family.</text>
</comment>
<dbReference type="PANTHER" id="PTHR11934">
    <property type="entry name" value="RIBOSE-5-PHOSPHATE ISOMERASE"/>
    <property type="match status" value="1"/>
</dbReference>
<dbReference type="EC" id="5.3.1.6" evidence="4"/>
<dbReference type="FunFam" id="3.40.50.1360:FF:000014">
    <property type="entry name" value="Ribose 5-phosphate isomerase"/>
    <property type="match status" value="1"/>
</dbReference>
<dbReference type="UniPathway" id="UPA00115">
    <property type="reaction ID" value="UER00412"/>
</dbReference>
<evidence type="ECO:0000256" key="2">
    <source>
        <dbReference type="ARBA" id="ARBA00004988"/>
    </source>
</evidence>
<evidence type="ECO:0000256" key="7">
    <source>
        <dbReference type="ARBA" id="ARBA00029734"/>
    </source>
</evidence>
<comment type="catalytic activity">
    <reaction evidence="1">
        <text>aldehydo-D-ribose 5-phosphate = D-ribulose 5-phosphate</text>
        <dbReference type="Rhea" id="RHEA:14657"/>
        <dbReference type="ChEBI" id="CHEBI:58121"/>
        <dbReference type="ChEBI" id="CHEBI:58273"/>
        <dbReference type="EC" id="5.3.1.6"/>
    </reaction>
</comment>
<dbReference type="PANTHER" id="PTHR11934:SF0">
    <property type="entry name" value="RIBOSE-5-PHOSPHATE ISOMERASE"/>
    <property type="match status" value="1"/>
</dbReference>
<dbReference type="SUPFAM" id="SSF75445">
    <property type="entry name" value="D-ribose-5-phosphate isomerase (RpiA), lid domain"/>
    <property type="match status" value="1"/>
</dbReference>
<sequence length="299" mass="31037">MATPSSGEPSPAALVESAKRAAAFEAVKNHFTPSMTHVGIGSGSTVAYVVEAIAAAMQEAGSNSCVFVPTGSQSRGLILAAGLTAIQYESIGEQQMLDVAFDGADECDADFNLVKGGGLCLFQEKLVAIKAKTFICVADFRKDSQQLLTTWPYIPIEVCPMASSYVIAALKALGSPDPQVRLMNTGTQSPGNVGPSPMKTDQNFWIVMAPFPPLLTSKDASAAGTEGKTTEGLTGKLWEVSQLASAIKSIPGVLDVGIFTGVNGPEAQAQEGQGGQKPIAAYFGMSDGTVKVRTADLKA</sequence>
<evidence type="ECO:0000256" key="6">
    <source>
        <dbReference type="ARBA" id="ARBA00023235"/>
    </source>
</evidence>
<evidence type="ECO:0000256" key="4">
    <source>
        <dbReference type="ARBA" id="ARBA00011959"/>
    </source>
</evidence>
<evidence type="ECO:0000256" key="3">
    <source>
        <dbReference type="ARBA" id="ARBA00008088"/>
    </source>
</evidence>
<comment type="pathway">
    <text evidence="2">Carbohydrate degradation; pentose phosphate pathway; D-ribose 5-phosphate from D-ribulose 5-phosphate (non-oxidative stage): step 1/1.</text>
</comment>
<evidence type="ECO:0000256" key="8">
    <source>
        <dbReference type="ARBA" id="ARBA00032273"/>
    </source>
</evidence>
<evidence type="ECO:0000313" key="10">
    <source>
        <dbReference type="Proteomes" id="UP000327013"/>
    </source>
</evidence>
<dbReference type="Gene3D" id="3.30.70.260">
    <property type="match status" value="1"/>
</dbReference>
<keyword evidence="10" id="KW-1185">Reference proteome</keyword>
<dbReference type="InterPro" id="IPR004788">
    <property type="entry name" value="Ribose5P_isomerase_type_A"/>
</dbReference>
<dbReference type="CDD" id="cd01398">
    <property type="entry name" value="RPI_A"/>
    <property type="match status" value="1"/>
</dbReference>
<accession>A0A5N6KS34</accession>
<dbReference type="Pfam" id="PF06026">
    <property type="entry name" value="Rib_5-P_isom_A"/>
    <property type="match status" value="1"/>
</dbReference>
<dbReference type="OrthoDB" id="1555531at2759"/>